<dbReference type="InterPro" id="IPR029058">
    <property type="entry name" value="AB_hydrolase_fold"/>
</dbReference>
<feature type="region of interest" description="Disordered" evidence="6">
    <location>
        <begin position="989"/>
        <end position="1148"/>
    </location>
</feature>
<keyword evidence="9" id="KW-1185">Reference proteome</keyword>
<feature type="compositionally biased region" description="Basic and acidic residues" evidence="6">
    <location>
        <begin position="926"/>
        <end position="946"/>
    </location>
</feature>
<dbReference type="EMBL" id="JAAQHG020000017">
    <property type="protein sequence ID" value="KAL1585826.1"/>
    <property type="molecule type" value="Genomic_DNA"/>
</dbReference>
<dbReference type="RefSeq" id="XP_069228932.1">
    <property type="nucleotide sequence ID" value="XM_069373682.1"/>
</dbReference>
<dbReference type="PANTHER" id="PTHR17920:SF3">
    <property type="entry name" value="TRANSMEMBRANE AND COILED-COIL DOMAIN-CONTAINING PROTEIN 4"/>
    <property type="match status" value="1"/>
</dbReference>
<evidence type="ECO:0008006" key="10">
    <source>
        <dbReference type="Google" id="ProtNLM"/>
    </source>
</evidence>
<evidence type="ECO:0000256" key="2">
    <source>
        <dbReference type="ARBA" id="ARBA00009824"/>
    </source>
</evidence>
<feature type="compositionally biased region" description="Basic and acidic residues" evidence="6">
    <location>
        <begin position="12"/>
        <end position="36"/>
    </location>
</feature>
<accession>A0AB34KNT0</accession>
<feature type="compositionally biased region" description="Polar residues" evidence="6">
    <location>
        <begin position="366"/>
        <end position="385"/>
    </location>
</feature>
<evidence type="ECO:0000256" key="5">
    <source>
        <dbReference type="ARBA" id="ARBA00023136"/>
    </source>
</evidence>
<evidence type="ECO:0000256" key="1">
    <source>
        <dbReference type="ARBA" id="ARBA00004141"/>
    </source>
</evidence>
<keyword evidence="3 7" id="KW-0812">Transmembrane</keyword>
<evidence type="ECO:0000313" key="8">
    <source>
        <dbReference type="EMBL" id="KAL1585826.1"/>
    </source>
</evidence>
<gene>
    <name evidence="8" type="ORF">WHR41_05077</name>
</gene>
<proteinExistence type="inferred from homology"/>
<reference evidence="8 9" key="1">
    <citation type="journal article" date="2020" name="Microbiol. Resour. Announc.">
        <title>Draft Genome Sequence of a Cladosporium Species Isolated from the Mesophotic Ascidian Didemnum maculosum.</title>
        <authorList>
            <person name="Gioti A."/>
            <person name="Siaperas R."/>
            <person name="Nikolaivits E."/>
            <person name="Le Goff G."/>
            <person name="Ouazzani J."/>
            <person name="Kotoulas G."/>
            <person name="Topakas E."/>
        </authorList>
    </citation>
    <scope>NUCLEOTIDE SEQUENCE [LARGE SCALE GENOMIC DNA]</scope>
    <source>
        <strain evidence="8 9">TM138-S3</strain>
    </source>
</reference>
<feature type="region of interest" description="Disordered" evidence="6">
    <location>
        <begin position="363"/>
        <end position="428"/>
    </location>
</feature>
<dbReference type="PANTHER" id="PTHR17920">
    <property type="entry name" value="TRANSMEMBRANE AND COILED-COIL DOMAIN-CONTAINING PROTEIN 4 TMCO4"/>
    <property type="match status" value="1"/>
</dbReference>
<feature type="compositionally biased region" description="Basic and acidic residues" evidence="6">
    <location>
        <begin position="1138"/>
        <end position="1148"/>
    </location>
</feature>
<dbReference type="Pfam" id="PF05277">
    <property type="entry name" value="DUF726"/>
    <property type="match status" value="1"/>
</dbReference>
<evidence type="ECO:0000256" key="7">
    <source>
        <dbReference type="SAM" id="Phobius"/>
    </source>
</evidence>
<dbReference type="GeneID" id="96006520"/>
<feature type="region of interest" description="Disordered" evidence="6">
    <location>
        <begin position="1"/>
        <end position="173"/>
    </location>
</feature>
<keyword evidence="5 7" id="KW-0472">Membrane</keyword>
<evidence type="ECO:0000313" key="9">
    <source>
        <dbReference type="Proteomes" id="UP000803884"/>
    </source>
</evidence>
<dbReference type="Proteomes" id="UP000803884">
    <property type="component" value="Unassembled WGS sequence"/>
</dbReference>
<evidence type="ECO:0000256" key="4">
    <source>
        <dbReference type="ARBA" id="ARBA00022989"/>
    </source>
</evidence>
<feature type="transmembrane region" description="Helical" evidence="7">
    <location>
        <begin position="536"/>
        <end position="561"/>
    </location>
</feature>
<dbReference type="InterPro" id="IPR007941">
    <property type="entry name" value="DUF726"/>
</dbReference>
<comment type="caution">
    <text evidence="8">The sequence shown here is derived from an EMBL/GenBank/DDBJ whole genome shotgun (WGS) entry which is preliminary data.</text>
</comment>
<sequence>MPEDGGGAVKEPGQEVKVEKSEGATEAKVVQEKVEPPEADEFGLPIRPARRRVYNNEESGVEDGGKAAVKEDPKGKAQEGDGAADGKDAVTKPDETKDNALKADAAVATTDMKEGPSKPDSSHPDKEGPPSSPRKSDEKARGHAYKKSTGASEWSHQAMAPHAEEEDEKKDELEWQEMPSLATFRQYDDWGKVTAKAFDEVDDESMAYGQLGGAAKGYTRVQEDEDAQSATSMDDNTAYLFKEGYARNALDEEDEARDLISQMQTTKDLLTEGQRVAYVGLVRLSMFQMVANLESLPRTKGARKIIDVAIEATKMWSQKMMVRLYSHMEISTQEQVMVEQLAEHGLKPADLTPALMQNARVKNPEAETNPQSGAQSEAASVSSARPSIGSPRPSSVNEDRKSATNLASLETPVVHEDAPASGMSTPPPAYEQHNADDLHFEDSEKLADNKNIDLDLRWTVLCDLFLLLIADATYDSRSRVLLERVGDALSVPWQEICRFEKRVTDALEMQEQADKETWNEDDHLEARKKAMRKKRLMVMGLCTVGGGLVIGLSAGFLAPVIGAGLAAGFTSIGVAGTSSFLAGTGAAALIGTTGAITGGTVGVRASDRRTGAVKTFEYRPLHNNKRVNLTVTVAGWMTGNVDDVRLPFSTVDPIMGDIYSVHWEPEMLKSTGATMAILGTEALTQTVQQVLGATFLATLMAGLSLPLILTKLSYLIDNPWTVSIARADAAGLILADSIIDRNLGVRPITLIGFSLGARVIFSALKELARRGGLGLVQNVYIFGSPMVFKQDEWLKARSVVSGRFVNGYATNDWILGYLFRATSGGVMRVAGLSEVQIPTIENFNVTAEVPGHMAYRAKMPILLRKVGWEVESDEFAEIEDPDPDNHERRQRELINEIEEARRQLDEKPEKKGFLARFSRKKAAQKKNWETYDESSTRIDPSKDPEKIVHENSNVMFDVEAIRKEALELAKKNPSDIEEIKAHMQVREIQSTLPPMKISSPGTSPALPKEPGAAASGSDSPRGPLRHTQSYGGSGHLDYGSPRPGSSTGYNSPGYGTPRTTESHDDSQVTMSFEHSPDKRSQDNDWGSSNGSADHPGLGRSATTAPSYGAAAAGAGVGAGTGAAASGSNPWADEEDDFGKEKEVEMSFE</sequence>
<name>A0AB34KNT0_9PEZI</name>
<protein>
    <recommendedName>
        <fullName evidence="10">DUF726-domain-containing protein</fullName>
    </recommendedName>
</protein>
<keyword evidence="4 7" id="KW-1133">Transmembrane helix</keyword>
<feature type="compositionally biased region" description="Basic and acidic residues" evidence="6">
    <location>
        <begin position="63"/>
        <end position="101"/>
    </location>
</feature>
<comment type="subcellular location">
    <subcellularLocation>
        <location evidence="1">Membrane</location>
        <topology evidence="1">Multi-pass membrane protein</topology>
    </subcellularLocation>
</comment>
<dbReference type="GO" id="GO:0016020">
    <property type="term" value="C:membrane"/>
    <property type="evidence" value="ECO:0007669"/>
    <property type="project" value="UniProtKB-SubCell"/>
</dbReference>
<dbReference type="AlphaFoldDB" id="A0AB34KNT0"/>
<feature type="region of interest" description="Disordered" evidence="6">
    <location>
        <begin position="925"/>
        <end position="946"/>
    </location>
</feature>
<organism evidence="8 9">
    <name type="scientific">Cladosporium halotolerans</name>
    <dbReference type="NCBI Taxonomy" id="1052096"/>
    <lineage>
        <taxon>Eukaryota</taxon>
        <taxon>Fungi</taxon>
        <taxon>Dikarya</taxon>
        <taxon>Ascomycota</taxon>
        <taxon>Pezizomycotina</taxon>
        <taxon>Dothideomycetes</taxon>
        <taxon>Dothideomycetidae</taxon>
        <taxon>Cladosporiales</taxon>
        <taxon>Cladosporiaceae</taxon>
        <taxon>Cladosporium</taxon>
    </lineage>
</organism>
<feature type="compositionally biased region" description="Basic and acidic residues" evidence="6">
    <location>
        <begin position="111"/>
        <end position="141"/>
    </location>
</feature>
<dbReference type="SUPFAM" id="SSF53474">
    <property type="entry name" value="alpha/beta-Hydrolases"/>
    <property type="match status" value="1"/>
</dbReference>
<feature type="compositionally biased region" description="Low complexity" evidence="6">
    <location>
        <begin position="1100"/>
        <end position="1113"/>
    </location>
</feature>
<comment type="similarity">
    <text evidence="2">Belongs to the TMCO4 family.</text>
</comment>
<evidence type="ECO:0000256" key="3">
    <source>
        <dbReference type="ARBA" id="ARBA00022692"/>
    </source>
</evidence>
<evidence type="ECO:0000256" key="6">
    <source>
        <dbReference type="SAM" id="MobiDB-lite"/>
    </source>
</evidence>